<dbReference type="KEGG" id="scad:DN051_06610"/>
<dbReference type="AlphaFoldDB" id="A0A2Z4ITS3"/>
<accession>A0A2Z4ITS3</accession>
<evidence type="ECO:0000313" key="1">
    <source>
        <dbReference type="EMBL" id="AWW36352.1"/>
    </source>
</evidence>
<protein>
    <submittedName>
        <fullName evidence="1">Uncharacterized protein</fullName>
    </submittedName>
</protein>
<dbReference type="EMBL" id="CP030073">
    <property type="protein sequence ID" value="AWW36352.1"/>
    <property type="molecule type" value="Genomic_DNA"/>
</dbReference>
<keyword evidence="2" id="KW-1185">Reference proteome</keyword>
<proteinExistence type="predicted"/>
<sequence length="938" mass="100693">MQAGMAVGAGRPIGDLRGDEHLILDGGLGVHPALDTEGARDRFGTLPPYIPRDHDDRLKTVVDAAKAGQSGIAILVGGSSTGKTRALWEAVRELPDNWQLWHPLSPTAPEAALAALPDIAPKTVVWLNEAQNYLAPDPMGEHVAAGLRELLHDPSRAPVLVLGTLWPEHWDTLTTRTTPDWHAGARDLLSGHKIDVPDAFPRVALAALDATDDADPRLVQAVQHAKGAQITQYLAGVPYLIDRYQAARGATLALIRAAMDARRLGAGPHIPLDWLADAAPGYLTDTEYHMLDGDWLSKTLAYVITPCNGIPGILTAVTTSRPRNQRTSRWPAASSVLADRRAPSQQGPRYLLADYLDQHGRRHRAEKIPPIDFWSAASTHAHPADLATLARAAWARGLYRDATQLHKRATTHGDSSAASTLVYHLHTLHPADHRPAAWAAAHVALDNPYAVIRLLVELREAGAHEQIRVLAERAAAQVALDDSRGVARLLVELREAGAHEQIRVLAERAAVQVALDDPAAVAEILEGLQVVVAGEQIAALLARGPAAHVALDDPAAVAEMLEGLQVVAAKEQITALLARDPAANVLCHNPRPLGRLLEALHEAGAQEQVTVLAERAATDVLLDDPGDVARLLDGLWEVGAQEQVTVLAERAAAGVLLGDPGDVTRLLAELHEVGAQEQATLLAERDAARDALNESYAVAEILNELQQGQTWEQIAALLDRDPAAHVVLTDLYAVALLLEELQEFGAQAQVAALIEGTAADEVVDDVRAVVRLLEGLRQGGAQDHATALPERAASCLFFGATYTVGNILDRLREAGLQEQVAALLDWNPAAQVVLEHPHAVARLLDWLREGGMHEQVAALLDRNPGAQVALGHPQAVTKLLNALQGAGAHEQCTVLTERLPAAGQFDLFIDLGGNRQEFRFGREPDGMAAPSWTWDDLE</sequence>
<organism evidence="1 2">
    <name type="scientific">Streptomyces cadmiisoli</name>
    <dbReference type="NCBI Taxonomy" id="2184053"/>
    <lineage>
        <taxon>Bacteria</taxon>
        <taxon>Bacillati</taxon>
        <taxon>Actinomycetota</taxon>
        <taxon>Actinomycetes</taxon>
        <taxon>Kitasatosporales</taxon>
        <taxon>Streptomycetaceae</taxon>
        <taxon>Streptomyces</taxon>
        <taxon>Streptomyces aurantiacus group</taxon>
    </lineage>
</organism>
<dbReference type="Proteomes" id="UP000249616">
    <property type="component" value="Chromosome"/>
</dbReference>
<reference evidence="1 2" key="1">
    <citation type="journal article" date="2019" name="Int. J. Syst. Evol. Microbiol.">
        <title>Streptomyces cadmiisoli sp. nov., a novel actinomycete isolated from cadmium-contaminated soil.</title>
        <authorList>
            <person name="Li K."/>
            <person name="Tang X."/>
            <person name="Zhao J."/>
            <person name="Guo Y."/>
            <person name="Tang Y."/>
            <person name="Gao J."/>
        </authorList>
    </citation>
    <scope>NUCLEOTIDE SEQUENCE [LARGE SCALE GENOMIC DNA]</scope>
    <source>
        <strain evidence="1 2">ZFG47</strain>
    </source>
</reference>
<dbReference type="RefSeq" id="WP_112438212.1">
    <property type="nucleotide sequence ID" value="NZ_CP030073.1"/>
</dbReference>
<gene>
    <name evidence="1" type="ORF">DN051_06610</name>
</gene>
<evidence type="ECO:0000313" key="2">
    <source>
        <dbReference type="Proteomes" id="UP000249616"/>
    </source>
</evidence>
<name>A0A2Z4ITS3_9ACTN</name>